<reference evidence="1" key="1">
    <citation type="submission" date="2021-05" db="EMBL/GenBank/DDBJ databases">
        <title>Draft genomes of bacteria isolated from model marine particles.</title>
        <authorList>
            <person name="Datta M.S."/>
            <person name="Schwartzman J.A."/>
            <person name="Enke T.N."/>
            <person name="Saavedra J."/>
            <person name="Cermak N."/>
            <person name="Cordero O.X."/>
        </authorList>
    </citation>
    <scope>NUCLEOTIDE SEQUENCE</scope>
    <source>
        <strain evidence="1">I2M19</strain>
    </source>
</reference>
<proteinExistence type="predicted"/>
<gene>
    <name evidence="1" type="ORF">KO493_05880</name>
</gene>
<evidence type="ECO:0000313" key="2">
    <source>
        <dbReference type="Proteomes" id="UP001647509"/>
    </source>
</evidence>
<sequence length="221" mass="24734">MIALALKLLRDELSDYIDQNKRSGDGITNAGIILGNIALMDTDDTGAFNDKVILTLVNTEEESTLKNGSHIIKTNTGVQYVEPPIHLNLYILISATLKENPSSDNYQFALHRISLVLQFFQAKKSFTVQNSPFSTVSSDQSGIEDDWITNELRDELKLNVELYTLTFEQINHLWGSLGGKQVPFAMYKVRLVKIQETSGIEAPVIEEIKNKVLVTNAECDE</sequence>
<dbReference type="EMBL" id="JAHKPD010000011">
    <property type="protein sequence ID" value="MBU2950218.1"/>
    <property type="molecule type" value="Genomic_DNA"/>
</dbReference>
<organism evidence="1 2">
    <name type="scientific">Pseudotamlana agarivorans</name>
    <dbReference type="NCBI Taxonomy" id="481183"/>
    <lineage>
        <taxon>Bacteria</taxon>
        <taxon>Pseudomonadati</taxon>
        <taxon>Bacteroidota</taxon>
        <taxon>Flavobacteriia</taxon>
        <taxon>Flavobacteriales</taxon>
        <taxon>Flavobacteriaceae</taxon>
        <taxon>Pseudotamlana</taxon>
    </lineage>
</organism>
<keyword evidence="2" id="KW-1185">Reference proteome</keyword>
<name>A0ACC5U7B9_9FLAO</name>
<dbReference type="Proteomes" id="UP001647509">
    <property type="component" value="Unassembled WGS sequence"/>
</dbReference>
<protein>
    <submittedName>
        <fullName evidence="1">DUF4255 domain-containing protein</fullName>
    </submittedName>
</protein>
<accession>A0ACC5U7B9</accession>
<comment type="caution">
    <text evidence="1">The sequence shown here is derived from an EMBL/GenBank/DDBJ whole genome shotgun (WGS) entry which is preliminary data.</text>
</comment>
<evidence type="ECO:0000313" key="1">
    <source>
        <dbReference type="EMBL" id="MBU2950218.1"/>
    </source>
</evidence>